<evidence type="ECO:0000313" key="7">
    <source>
        <dbReference type="EMBL" id="KGJ52676.1"/>
    </source>
</evidence>
<feature type="domain" description="D-isomer specific 2-hydroxyacid dehydrogenase catalytic" evidence="5">
    <location>
        <begin position="26"/>
        <end position="316"/>
    </location>
</feature>
<dbReference type="EMBL" id="WWTN01000023">
    <property type="protein sequence ID" value="MZH56744.1"/>
    <property type="molecule type" value="Genomic_DNA"/>
</dbReference>
<evidence type="ECO:0000259" key="6">
    <source>
        <dbReference type="Pfam" id="PF02826"/>
    </source>
</evidence>
<dbReference type="PROSITE" id="PS00065">
    <property type="entry name" value="D_2_HYDROXYACID_DH_1"/>
    <property type="match status" value="1"/>
</dbReference>
<dbReference type="CDD" id="cd12162">
    <property type="entry name" value="2-Hacid_dh_4"/>
    <property type="match status" value="1"/>
</dbReference>
<evidence type="ECO:0000256" key="2">
    <source>
        <dbReference type="ARBA" id="ARBA00023002"/>
    </source>
</evidence>
<name>A0A099I4Y3_CLOIN</name>
<dbReference type="FunFam" id="3.40.50.720:FF:000203">
    <property type="entry name" value="D-3-phosphoglycerate dehydrogenase (SerA)"/>
    <property type="match status" value="1"/>
</dbReference>
<protein>
    <submittedName>
        <fullName evidence="8">D-2-hydroxyacid dehydrogenase</fullName>
    </submittedName>
    <submittedName>
        <fullName evidence="7">Glycerate dehydrogenase</fullName>
    </submittedName>
</protein>
<dbReference type="InterPro" id="IPR036291">
    <property type="entry name" value="NAD(P)-bd_dom_sf"/>
</dbReference>
<dbReference type="SUPFAM" id="SSF52283">
    <property type="entry name" value="Formate/glycerate dehydrogenase catalytic domain-like"/>
    <property type="match status" value="1"/>
</dbReference>
<feature type="domain" description="D-isomer specific 2-hydroxyacid dehydrogenase NAD-binding" evidence="6">
    <location>
        <begin position="109"/>
        <end position="286"/>
    </location>
</feature>
<sequence>MYMKLVVLDGYTENPGDLDWRGMEALGDLTVYARTDHSQVKERMQDADAVIINKVPMTRELMQESKQLRYIGVLATGYDVVDIEAASDLHIAVTNVPGYGTDTVAQYAIALLLEVTSRIGHHAKRVKEGEWANNADWCFWDYPLMELSGRTMGIIGFGRIGRKVAEIAQALGMHVLFHDAHADNDTHAEKVSLEELLRRSDVVSLHCPLTKENDSLINKATLAMMKSNAILINNARGKLINEYDLAQALQNGTIYAAALDVVREEPIRNDNPLLECDNCLITPHISWASKEARRRIMDTAVENLRCFLQGKEQNRIV</sequence>
<accession>A0A099I4Y3</accession>
<dbReference type="Pfam" id="PF00389">
    <property type="entry name" value="2-Hacid_dh"/>
    <property type="match status" value="1"/>
</dbReference>
<dbReference type="RefSeq" id="WP_009588695.1">
    <property type="nucleotide sequence ID" value="NZ_JAJFEG010000020.1"/>
</dbReference>
<dbReference type="SUPFAM" id="SSF51735">
    <property type="entry name" value="NAD(P)-binding Rossmann-fold domains"/>
    <property type="match status" value="1"/>
</dbReference>
<dbReference type="PROSITE" id="PS00670">
    <property type="entry name" value="D_2_HYDROXYACID_DH_2"/>
    <property type="match status" value="1"/>
</dbReference>
<evidence type="ECO:0000313" key="9">
    <source>
        <dbReference type="Proteomes" id="UP000030008"/>
    </source>
</evidence>
<dbReference type="Proteomes" id="UP000604383">
    <property type="component" value="Unassembled WGS sequence"/>
</dbReference>
<comment type="similarity">
    <text evidence="1 4">Belongs to the D-isomer specific 2-hydroxyacid dehydrogenase family.</text>
</comment>
<organism evidence="7 9">
    <name type="scientific">Clostridium innocuum</name>
    <dbReference type="NCBI Taxonomy" id="1522"/>
    <lineage>
        <taxon>Bacteria</taxon>
        <taxon>Bacillati</taxon>
        <taxon>Bacillota</taxon>
        <taxon>Clostridia</taxon>
        <taxon>Eubacteriales</taxon>
        <taxon>Clostridiaceae</taxon>
        <taxon>Clostridium</taxon>
    </lineage>
</organism>
<dbReference type="GO" id="GO:0016616">
    <property type="term" value="F:oxidoreductase activity, acting on the CH-OH group of donors, NAD or NADP as acceptor"/>
    <property type="evidence" value="ECO:0007669"/>
    <property type="project" value="InterPro"/>
</dbReference>
<keyword evidence="3" id="KW-0520">NAD</keyword>
<comment type="caution">
    <text evidence="7">The sequence shown here is derived from an EMBL/GenBank/DDBJ whole genome shotgun (WGS) entry which is preliminary data.</text>
</comment>
<dbReference type="InterPro" id="IPR006139">
    <property type="entry name" value="D-isomer_2_OHA_DH_cat_dom"/>
</dbReference>
<evidence type="ECO:0000313" key="8">
    <source>
        <dbReference type="EMBL" id="MZH56744.1"/>
    </source>
</evidence>
<keyword evidence="2 4" id="KW-0560">Oxidoreductase</keyword>
<dbReference type="InterPro" id="IPR029752">
    <property type="entry name" value="D-isomer_DH_CS1"/>
</dbReference>
<dbReference type="PROSITE" id="PS00671">
    <property type="entry name" value="D_2_HYDROXYACID_DH_3"/>
    <property type="match status" value="1"/>
</dbReference>
<evidence type="ECO:0000256" key="4">
    <source>
        <dbReference type="RuleBase" id="RU003719"/>
    </source>
</evidence>
<evidence type="ECO:0000256" key="1">
    <source>
        <dbReference type="ARBA" id="ARBA00005854"/>
    </source>
</evidence>
<dbReference type="InterPro" id="IPR050418">
    <property type="entry name" value="D-iso_2-hydroxyacid_DH_PdxB"/>
</dbReference>
<dbReference type="Gene3D" id="3.40.50.720">
    <property type="entry name" value="NAD(P)-binding Rossmann-like Domain"/>
    <property type="match status" value="2"/>
</dbReference>
<reference evidence="8" key="2">
    <citation type="journal article" date="2019" name="Nat. Med.">
        <title>A library of human gut bacterial isolates paired with longitudinal multiomics data enables mechanistic microbiome research.</title>
        <authorList>
            <person name="Poyet M."/>
            <person name="Groussin M."/>
            <person name="Gibbons S.M."/>
            <person name="Avila-Pacheco J."/>
            <person name="Jiang X."/>
            <person name="Kearney S.M."/>
            <person name="Perrotta A.R."/>
            <person name="Berdy B."/>
            <person name="Zhao S."/>
            <person name="Lieberman T.D."/>
            <person name="Swanson P.K."/>
            <person name="Smith M."/>
            <person name="Roesemann S."/>
            <person name="Alexander J.E."/>
            <person name="Rich S.A."/>
            <person name="Livny J."/>
            <person name="Vlamakis H."/>
            <person name="Clish C."/>
            <person name="Bullock K."/>
            <person name="Deik A."/>
            <person name="Scott J."/>
            <person name="Pierce K.A."/>
            <person name="Xavier R.J."/>
            <person name="Alm E.J."/>
        </authorList>
    </citation>
    <scope>NUCLEOTIDE SEQUENCE</scope>
    <source>
        <strain evidence="8">BIOML-A12</strain>
    </source>
</reference>
<dbReference type="PANTHER" id="PTHR43761">
    <property type="entry name" value="D-ISOMER SPECIFIC 2-HYDROXYACID DEHYDROGENASE FAMILY PROTEIN (AFU_ORTHOLOGUE AFUA_1G13630)"/>
    <property type="match status" value="1"/>
</dbReference>
<dbReference type="EMBL" id="JQIF01000057">
    <property type="protein sequence ID" value="KGJ52676.1"/>
    <property type="molecule type" value="Genomic_DNA"/>
</dbReference>
<dbReference type="Proteomes" id="UP000030008">
    <property type="component" value="Unassembled WGS sequence"/>
</dbReference>
<proteinExistence type="inferred from homology"/>
<evidence type="ECO:0000256" key="3">
    <source>
        <dbReference type="ARBA" id="ARBA00023027"/>
    </source>
</evidence>
<evidence type="ECO:0000259" key="5">
    <source>
        <dbReference type="Pfam" id="PF00389"/>
    </source>
</evidence>
<dbReference type="InterPro" id="IPR029753">
    <property type="entry name" value="D-isomer_DH_CS"/>
</dbReference>
<dbReference type="PANTHER" id="PTHR43761:SF1">
    <property type="entry name" value="D-ISOMER SPECIFIC 2-HYDROXYACID DEHYDROGENASE CATALYTIC DOMAIN-CONTAINING PROTEIN-RELATED"/>
    <property type="match status" value="1"/>
</dbReference>
<dbReference type="InterPro" id="IPR006140">
    <property type="entry name" value="D-isomer_DH_NAD-bd"/>
</dbReference>
<dbReference type="AlphaFoldDB" id="A0A099I4Y3"/>
<reference evidence="7 9" key="1">
    <citation type="submission" date="2014-08" db="EMBL/GenBank/DDBJ databases">
        <title>Clostridium innocuum, an unnegligible vancomycin-resistant pathogen causing extra-intestinal infections.</title>
        <authorList>
            <person name="Feng Y."/>
            <person name="Chiu C.-H."/>
        </authorList>
    </citation>
    <scope>NUCLEOTIDE SEQUENCE [LARGE SCALE GENOMIC DNA]</scope>
    <source>
        <strain evidence="7 9">AN88</strain>
    </source>
</reference>
<dbReference type="Pfam" id="PF02826">
    <property type="entry name" value="2-Hacid_dh_C"/>
    <property type="match status" value="1"/>
</dbReference>
<gene>
    <name evidence="7" type="ORF">CIAN88_13455</name>
    <name evidence="8" type="ORF">GT664_13555</name>
</gene>
<dbReference type="GO" id="GO:0051287">
    <property type="term" value="F:NAD binding"/>
    <property type="evidence" value="ECO:0007669"/>
    <property type="project" value="InterPro"/>
</dbReference>